<dbReference type="InterPro" id="IPR001680">
    <property type="entry name" value="WD40_rpt"/>
</dbReference>
<dbReference type="InterPro" id="IPR056884">
    <property type="entry name" value="NPHP3-like_N"/>
</dbReference>
<dbReference type="InterPro" id="IPR019775">
    <property type="entry name" value="WD40_repeat_CS"/>
</dbReference>
<dbReference type="PANTHER" id="PTHR45333:SF1">
    <property type="entry name" value="CHROMOSOME UNDETERMINED SCAFFOLD_625, WHOLE GENOME SHOTGUN SEQUENCE"/>
    <property type="match status" value="1"/>
</dbReference>
<dbReference type="InterPro" id="IPR036537">
    <property type="entry name" value="Adaptor_Cbl_N_dom_sf"/>
</dbReference>
<protein>
    <submittedName>
        <fullName evidence="5">TAF5L protein</fullName>
    </submittedName>
</protein>
<name>A0A8K0EIF8_BRALA</name>
<dbReference type="SUPFAM" id="SSF52540">
    <property type="entry name" value="P-loop containing nucleoside triphosphate hydrolases"/>
    <property type="match status" value="1"/>
</dbReference>
<feature type="repeat" description="WD" evidence="3">
    <location>
        <begin position="1331"/>
        <end position="1372"/>
    </location>
</feature>
<feature type="repeat" description="WD" evidence="3">
    <location>
        <begin position="968"/>
        <end position="1009"/>
    </location>
</feature>
<dbReference type="InterPro" id="IPR027417">
    <property type="entry name" value="P-loop_NTPase"/>
</dbReference>
<dbReference type="Gene3D" id="3.40.50.300">
    <property type="entry name" value="P-loop containing nucleotide triphosphate hydrolases"/>
    <property type="match status" value="1"/>
</dbReference>
<dbReference type="SUPFAM" id="SSF101908">
    <property type="entry name" value="Putative isomerase YbhE"/>
    <property type="match status" value="1"/>
</dbReference>
<feature type="repeat" description="WD" evidence="3">
    <location>
        <begin position="1289"/>
        <end position="1330"/>
    </location>
</feature>
<dbReference type="Pfam" id="PF24883">
    <property type="entry name" value="NPHP3_N"/>
    <property type="match status" value="1"/>
</dbReference>
<dbReference type="Gene3D" id="2.130.10.10">
    <property type="entry name" value="YVTN repeat-like/Quinoprotein amine dehydrogenase"/>
    <property type="match status" value="4"/>
</dbReference>
<evidence type="ECO:0000259" key="4">
    <source>
        <dbReference type="Pfam" id="PF24883"/>
    </source>
</evidence>
<proteinExistence type="predicted"/>
<evidence type="ECO:0000313" key="6">
    <source>
        <dbReference type="Proteomes" id="UP000838412"/>
    </source>
</evidence>
<accession>A0A8K0EIF8</accession>
<dbReference type="InterPro" id="IPR059179">
    <property type="entry name" value="MLKL-like_MCAfunc"/>
</dbReference>
<evidence type="ECO:0000256" key="3">
    <source>
        <dbReference type="PROSITE-ProRule" id="PRU00221"/>
    </source>
</evidence>
<dbReference type="GO" id="GO:0007166">
    <property type="term" value="P:cell surface receptor signaling pathway"/>
    <property type="evidence" value="ECO:0007669"/>
    <property type="project" value="InterPro"/>
</dbReference>
<dbReference type="InterPro" id="IPR015943">
    <property type="entry name" value="WD40/YVTN_repeat-like_dom_sf"/>
</dbReference>
<keyword evidence="1 3" id="KW-0853">WD repeat</keyword>
<dbReference type="PROSITE" id="PS00678">
    <property type="entry name" value="WD_REPEATS_1"/>
    <property type="match status" value="2"/>
</dbReference>
<dbReference type="InterPro" id="IPR011047">
    <property type="entry name" value="Quinoprotein_ADH-like_sf"/>
</dbReference>
<dbReference type="OrthoDB" id="273067at2759"/>
<dbReference type="Proteomes" id="UP000838412">
    <property type="component" value="Chromosome 17"/>
</dbReference>
<keyword evidence="6" id="KW-1185">Reference proteome</keyword>
<dbReference type="CDD" id="cd00200">
    <property type="entry name" value="WD40"/>
    <property type="match status" value="1"/>
</dbReference>
<dbReference type="SMART" id="SM00320">
    <property type="entry name" value="WD40"/>
    <property type="match status" value="11"/>
</dbReference>
<keyword evidence="2" id="KW-0677">Repeat</keyword>
<feature type="repeat" description="WD" evidence="3">
    <location>
        <begin position="1248"/>
        <end position="1274"/>
    </location>
</feature>
<gene>
    <name evidence="5" type="primary">TAF5L</name>
    <name evidence="5" type="ORF">BLAG_LOCUS10617</name>
</gene>
<feature type="domain" description="Nephrocystin 3-like N-terminal" evidence="4">
    <location>
        <begin position="286"/>
        <end position="448"/>
    </location>
</feature>
<dbReference type="SUPFAM" id="SSF50998">
    <property type="entry name" value="Quinoprotein alcohol dehydrogenase-like"/>
    <property type="match status" value="1"/>
</dbReference>
<dbReference type="PROSITE" id="PS50082">
    <property type="entry name" value="WD_REPEATS_2"/>
    <property type="match status" value="4"/>
</dbReference>
<evidence type="ECO:0000256" key="1">
    <source>
        <dbReference type="ARBA" id="ARBA00022574"/>
    </source>
</evidence>
<dbReference type="CDD" id="cd21037">
    <property type="entry name" value="MLKL_NTD"/>
    <property type="match status" value="1"/>
</dbReference>
<dbReference type="PANTHER" id="PTHR45333">
    <property type="entry name" value="MEMBRANE PROTEIN-RELATED"/>
    <property type="match status" value="1"/>
</dbReference>
<organism evidence="5 6">
    <name type="scientific">Branchiostoma lanceolatum</name>
    <name type="common">Common lancelet</name>
    <name type="synonym">Amphioxus lanceolatum</name>
    <dbReference type="NCBI Taxonomy" id="7740"/>
    <lineage>
        <taxon>Eukaryota</taxon>
        <taxon>Metazoa</taxon>
        <taxon>Chordata</taxon>
        <taxon>Cephalochordata</taxon>
        <taxon>Leptocardii</taxon>
        <taxon>Amphioxiformes</taxon>
        <taxon>Branchiostomatidae</taxon>
        <taxon>Branchiostoma</taxon>
    </lineage>
</organism>
<dbReference type="Gene3D" id="1.20.930.20">
    <property type="entry name" value="Adaptor protein Cbl, N-terminal domain"/>
    <property type="match status" value="1"/>
</dbReference>
<evidence type="ECO:0000256" key="2">
    <source>
        <dbReference type="ARBA" id="ARBA00022737"/>
    </source>
</evidence>
<dbReference type="SUPFAM" id="SSF50978">
    <property type="entry name" value="WD40 repeat-like"/>
    <property type="match status" value="1"/>
</dbReference>
<dbReference type="EMBL" id="OV696702">
    <property type="protein sequence ID" value="CAH1249565.1"/>
    <property type="molecule type" value="Genomic_DNA"/>
</dbReference>
<reference evidence="5" key="1">
    <citation type="submission" date="2022-01" db="EMBL/GenBank/DDBJ databases">
        <authorList>
            <person name="Braso-Vives M."/>
        </authorList>
    </citation>
    <scope>NUCLEOTIDE SEQUENCE</scope>
</reference>
<dbReference type="PROSITE" id="PS50294">
    <property type="entry name" value="WD_REPEATS_REGION"/>
    <property type="match status" value="3"/>
</dbReference>
<sequence>MGGRGAVRGQPPDTHSRETMIQHLAGLVRSVPVRQSETSLLPTTQRLLDGDVSFISARHRKDVTAAVPICHAVGSIYHTVRHGKRVSKRTRKFIETVHAIEVVSAEGLLRTSRGDFFDQLEAKLQQSERHVRKVNKRGRIARLFKSKRDKEKFDTLEAELNQLFDGVTLRERSGDARKSVEDINENLKNVALDRGRHANEETRAEIHEPITTLDESVKIDGMDVISEDISESLVFTFEGEELNEELSAILYPPSEESSLSLVGERIRMGRLRGIVERNLRNFHTETRQWLHGEVILWCNEKTNSRSFVLSGSSGMGKSCAAASICNRFAKDGNLAACYFPENPSLQEPKTFVVNLASQLSHSIPGYCRVLEQDDELRADLRHLSAVEMYHRLIHRPLSCVRRPDATKRMLLVLDGFDQLVDSAGGEEIRVMISQLRHLPSWLAILITSAETSSLVKRYFKQSELEPEQSRLNHEDSRISSDMLRLSNEDSRNQEDVRHFLTDVLGQTMSAPNVHQVTEILLEKSEGKLGYFHLVNFLVEHDSLTNKTLNKLPTGLMKVQMAIVDSVYTFLGPKLYSALLGCLAAAKEPVHKDILGSILTEEKVNAAFQKQTFAQLAKLTRCKCESLSLAPGMKSWLTSTESKHRVDIEQGHAVLARVSKEAIQNIMAEMRGDDVKPTSGATARYAIRHGMHHCVRAQQFGSDFTSLFCNIHHIRVRLETDPLSVYDMVEEYAIASGCQSLSTEGRTTVDRFRNLLLRHADTIVDNPDNFVSIAANDRRLGSDKQVANTYLDREGRPWLQKVTEQPQCLGAVTSFTTRAATILDCDVSSDGRLFACGDSQGKVRVHHAFTGKVMGLFETDFPEIRQCTFLPGRSGHIFFGSSTHALNTEGEIVAFEPPAFPDSMATPTICAFADSGSKLAMFLNVDYSLSGVSLSDLPEDIFKVKLFDLERETSTCSSDQLLLKNCVSLSDHQAPIQCCCFVQNGQSVVVGCRDKSLNVWDVQTGQKLRKINFDGGLKQIFTRDSLLCVVGDKSDTSVRVLDLESFEELGSVENHHGGVSGCRLTDDYVISACRGRNNETDQNGRLYATSTRTLRVNKVFVPDSSYISCCATNAGYAWVCGEDGRVSVVNLAEEDSTSNVNQDARTHGIVTCAFSPNSKELVTCEHGENGTLTVWDSQKGDLKRGLCHNKGRYISKIEMKKVESKCPPRCVFSTDGTRLVALAGTNSLQVWDMRRERHRLLKGHAYFRITCMALSADNSMIAAGSTDTTLCVWDVGGNLEGKKRVESDIFEGHSDGVSCCAFSPDSQTLASGDRAGKLILWSPDNAEPKVVCNGHGDVITCLSFSPDSCQLASGGKDGALGVWDVESGERLFNLKAHDAGCITSCEFGPSELILSSATNGTIHAWDSNNGNQVCAFKLGQSSVLSSRFLIEGKFIVSVSQDGALSVLETTTGRTVSQCHLPAIPACMDVSRDQRFVTCGFQHGGFVLYKFMNFM</sequence>
<dbReference type="InterPro" id="IPR036322">
    <property type="entry name" value="WD40_repeat_dom_sf"/>
</dbReference>
<evidence type="ECO:0000313" key="5">
    <source>
        <dbReference type="EMBL" id="CAH1249565.1"/>
    </source>
</evidence>
<dbReference type="Pfam" id="PF00400">
    <property type="entry name" value="WD40"/>
    <property type="match status" value="6"/>
</dbReference>